<reference evidence="3 4" key="1">
    <citation type="submission" date="2015-02" db="EMBL/GenBank/DDBJ databases">
        <title>Improved understanding of the partial-nitritation anammox process through 23 genomes representing the majority of the microbial community.</title>
        <authorList>
            <person name="Speth D.R."/>
            <person name="In T Zandt M."/>
            <person name="Guerrero Cruz S."/>
            <person name="Jetten M.S."/>
            <person name="Dutilh B.E."/>
        </authorList>
    </citation>
    <scope>NUCLEOTIDE SEQUENCE [LARGE SCALE GENOMIC DNA]</scope>
    <source>
        <strain evidence="3">OLB20</strain>
    </source>
</reference>
<feature type="transmembrane region" description="Helical" evidence="1">
    <location>
        <begin position="88"/>
        <end position="110"/>
    </location>
</feature>
<dbReference type="InterPro" id="IPR006976">
    <property type="entry name" value="VanZ-like"/>
</dbReference>
<evidence type="ECO:0000313" key="3">
    <source>
        <dbReference type="EMBL" id="KXK26592.1"/>
    </source>
</evidence>
<dbReference type="NCBIfam" id="NF037970">
    <property type="entry name" value="vanZ_1"/>
    <property type="match status" value="1"/>
</dbReference>
<keyword evidence="1" id="KW-0812">Transmembrane</keyword>
<feature type="transmembrane region" description="Helical" evidence="1">
    <location>
        <begin position="48"/>
        <end position="67"/>
    </location>
</feature>
<dbReference type="STRING" id="1617426.TR69_WS6001000598"/>
<keyword evidence="1" id="KW-1133">Transmembrane helix</keyword>
<feature type="transmembrane region" description="Helical" evidence="1">
    <location>
        <begin position="7"/>
        <end position="28"/>
    </location>
</feature>
<proteinExistence type="predicted"/>
<accession>A0A136LY49</accession>
<dbReference type="Pfam" id="PF04892">
    <property type="entry name" value="VanZ"/>
    <property type="match status" value="1"/>
</dbReference>
<dbReference type="Proteomes" id="UP000070457">
    <property type="component" value="Unassembled WGS sequence"/>
</dbReference>
<gene>
    <name evidence="3" type="ORF">TR69_WS6001000598</name>
</gene>
<feature type="transmembrane region" description="Helical" evidence="1">
    <location>
        <begin position="122"/>
        <end position="143"/>
    </location>
</feature>
<evidence type="ECO:0000256" key="1">
    <source>
        <dbReference type="SAM" id="Phobius"/>
    </source>
</evidence>
<keyword evidence="1" id="KW-0472">Membrane</keyword>
<comment type="caution">
    <text evidence="3">The sequence shown here is derived from an EMBL/GenBank/DDBJ whole genome shotgun (WGS) entry which is preliminary data.</text>
</comment>
<protein>
    <recommendedName>
        <fullName evidence="2">VanZ-like domain-containing protein</fullName>
    </recommendedName>
</protein>
<evidence type="ECO:0000313" key="4">
    <source>
        <dbReference type="Proteomes" id="UP000070457"/>
    </source>
</evidence>
<name>A0A136LY49_9BACT</name>
<feature type="domain" description="VanZ-like" evidence="2">
    <location>
        <begin position="57"/>
        <end position="143"/>
    </location>
</feature>
<dbReference type="AlphaFoldDB" id="A0A136LY49"/>
<evidence type="ECO:0000259" key="2">
    <source>
        <dbReference type="Pfam" id="PF04892"/>
    </source>
</evidence>
<sequence>MMSQRVFILYTWLTAAAWYGFILLLSMVPDLDVTGTQTDWLVRSLGYALMYGLLFLLLFRALLGTVRMRIERLRYYKSRRERAEDNEFAYLTEFLLFIIAVLFTLLLSGLDEYLQTGVRGRVGAVIDVIVNLLGIIVTAVIAFKVPVVTELEELLFKNETEARRTRSKKS</sequence>
<dbReference type="EMBL" id="JYNZ01000003">
    <property type="protein sequence ID" value="KXK26592.1"/>
    <property type="molecule type" value="Genomic_DNA"/>
</dbReference>
<organism evidence="3 4">
    <name type="scientific">candidate division WS6 bacterium OLB20</name>
    <dbReference type="NCBI Taxonomy" id="1617426"/>
    <lineage>
        <taxon>Bacteria</taxon>
        <taxon>Candidatus Dojkabacteria</taxon>
    </lineage>
</organism>